<evidence type="ECO:0000313" key="3">
    <source>
        <dbReference type="Proteomes" id="UP000034883"/>
    </source>
</evidence>
<dbReference type="PANTHER" id="PTHR43194">
    <property type="entry name" value="HYDROLASE ALPHA/BETA FOLD FAMILY"/>
    <property type="match status" value="1"/>
</dbReference>
<dbReference type="GO" id="GO:0016787">
    <property type="term" value="F:hydrolase activity"/>
    <property type="evidence" value="ECO:0007669"/>
    <property type="project" value="UniProtKB-KW"/>
</dbReference>
<sequence length="248" mass="27184">MHGGFSDHETNWTYVAPRLRDRFTVVAIARRGRGETPGDSGHLVQDEGADVVAVVRALGAPVFLLGHSFGALCALEAAMRAPELVAKLVLYEPPRPSMIDDDLLARLETLGAAKAWDAVAETFLREAIRVKPDELRALRSSPDWAAWTSDAGASLSDLRAMHRYTFAPERARALAMPTLLLYGTESVRARYMTDALADTVRDARVVALGGQAHEGMTTAPHLFAEVVERFLLEDRPRRTARAAREARA</sequence>
<evidence type="ECO:0000259" key="1">
    <source>
        <dbReference type="Pfam" id="PF12697"/>
    </source>
</evidence>
<dbReference type="SUPFAM" id="SSF53474">
    <property type="entry name" value="alpha/beta-Hydrolases"/>
    <property type="match status" value="1"/>
</dbReference>
<dbReference type="InterPro" id="IPR050228">
    <property type="entry name" value="Carboxylesterase_BioH"/>
</dbReference>
<dbReference type="Gene3D" id="3.40.50.1820">
    <property type="entry name" value="alpha/beta hydrolase"/>
    <property type="match status" value="1"/>
</dbReference>
<protein>
    <submittedName>
        <fullName evidence="2">Putative hydrolase</fullName>
    </submittedName>
</protein>
<name>A0A0F6VZ95_9BACT</name>
<feature type="domain" description="AB hydrolase-1" evidence="1">
    <location>
        <begin position="2"/>
        <end position="225"/>
    </location>
</feature>
<reference evidence="2 3" key="1">
    <citation type="submission" date="2015-03" db="EMBL/GenBank/DDBJ databases">
        <title>Genome assembly of Sandaracinus amylolyticus DSM 53668.</title>
        <authorList>
            <person name="Sharma G."/>
            <person name="Subramanian S."/>
        </authorList>
    </citation>
    <scope>NUCLEOTIDE SEQUENCE [LARGE SCALE GENOMIC DNA]</scope>
    <source>
        <strain evidence="2 3">DSM 53668</strain>
    </source>
</reference>
<evidence type="ECO:0000313" key="2">
    <source>
        <dbReference type="EMBL" id="AKF03431.1"/>
    </source>
</evidence>
<dbReference type="EMBL" id="CP011125">
    <property type="protein sequence ID" value="AKF03431.1"/>
    <property type="molecule type" value="Genomic_DNA"/>
</dbReference>
<gene>
    <name evidence="2" type="ORF">DB32_000580</name>
</gene>
<dbReference type="Proteomes" id="UP000034883">
    <property type="component" value="Chromosome"/>
</dbReference>
<dbReference type="PANTHER" id="PTHR43194:SF2">
    <property type="entry name" value="PEROXISOMAL MEMBRANE PROTEIN LPX1"/>
    <property type="match status" value="1"/>
</dbReference>
<keyword evidence="2" id="KW-0378">Hydrolase</keyword>
<proteinExistence type="predicted"/>
<dbReference type="STRING" id="927083.DB32_000580"/>
<dbReference type="InterPro" id="IPR029058">
    <property type="entry name" value="AB_hydrolase_fold"/>
</dbReference>
<keyword evidence="3" id="KW-1185">Reference proteome</keyword>
<dbReference type="AlphaFoldDB" id="A0A0F6VZ95"/>
<accession>A0A0F6VZ95</accession>
<dbReference type="Pfam" id="PF12697">
    <property type="entry name" value="Abhydrolase_6"/>
    <property type="match status" value="1"/>
</dbReference>
<organism evidence="2 3">
    <name type="scientific">Sandaracinus amylolyticus</name>
    <dbReference type="NCBI Taxonomy" id="927083"/>
    <lineage>
        <taxon>Bacteria</taxon>
        <taxon>Pseudomonadati</taxon>
        <taxon>Myxococcota</taxon>
        <taxon>Polyangia</taxon>
        <taxon>Polyangiales</taxon>
        <taxon>Sandaracinaceae</taxon>
        <taxon>Sandaracinus</taxon>
    </lineage>
</organism>
<dbReference type="InterPro" id="IPR000073">
    <property type="entry name" value="AB_hydrolase_1"/>
</dbReference>
<dbReference type="KEGG" id="samy:DB32_000580"/>